<organism evidence="2 3">
    <name type="scientific">Candidatus Accumulibacter appositus</name>
    <dbReference type="NCBI Taxonomy" id="1454003"/>
    <lineage>
        <taxon>Bacteria</taxon>
        <taxon>Pseudomonadati</taxon>
        <taxon>Pseudomonadota</taxon>
        <taxon>Betaproteobacteria</taxon>
        <taxon>Candidatus Accumulibacter</taxon>
    </lineage>
</organism>
<evidence type="ECO:0000313" key="2">
    <source>
        <dbReference type="EMBL" id="EXI81726.1"/>
    </source>
</evidence>
<accession>A0A011P277</accession>
<dbReference type="PROSITE" id="PS51318">
    <property type="entry name" value="TAT"/>
    <property type="match status" value="1"/>
</dbReference>
<dbReference type="STRING" id="1454003.AW10_01034"/>
<evidence type="ECO:0000256" key="1">
    <source>
        <dbReference type="SAM" id="SignalP"/>
    </source>
</evidence>
<sequence length="102" mass="10130">MKAGDGEPMFHGRRAALKAIAAGGLALASGALAAAPATSSTADTTMLRRPIPSSGELIAAVGLGTYQSFDVPDSADPALEKVLARFVALGGQMVDSSPMDGG</sequence>
<dbReference type="EMBL" id="JEMX01000019">
    <property type="protein sequence ID" value="EXI81726.1"/>
    <property type="molecule type" value="Genomic_DNA"/>
</dbReference>
<reference evidence="2 3" key="1">
    <citation type="submission" date="2014-02" db="EMBL/GenBank/DDBJ databases">
        <title>Expanding our view of genomic diversity in Candidatus Accumulibacter clades.</title>
        <authorList>
            <person name="Skennerton C.T."/>
            <person name="Barr J.J."/>
            <person name="Slater F.R."/>
            <person name="Bond P.L."/>
            <person name="Tyson G.W."/>
        </authorList>
    </citation>
    <scope>NUCLEOTIDE SEQUENCE [LARGE SCALE GENOMIC DNA]</scope>
    <source>
        <strain evidence="3">BA-92</strain>
    </source>
</reference>
<dbReference type="AlphaFoldDB" id="A0A011P277"/>
<name>A0A011P277_9PROT</name>
<comment type="caution">
    <text evidence="2">The sequence shown here is derived from an EMBL/GenBank/DDBJ whole genome shotgun (WGS) entry which is preliminary data.</text>
</comment>
<evidence type="ECO:0008006" key="4">
    <source>
        <dbReference type="Google" id="ProtNLM"/>
    </source>
</evidence>
<keyword evidence="1" id="KW-0732">Signal</keyword>
<dbReference type="PATRIC" id="fig|1454003.3.peg.1072"/>
<dbReference type="InterPro" id="IPR006311">
    <property type="entry name" value="TAT_signal"/>
</dbReference>
<feature type="chain" id="PRO_5001462556" description="Aldo/keto reductase" evidence="1">
    <location>
        <begin position="34"/>
        <end position="102"/>
    </location>
</feature>
<dbReference type="Proteomes" id="UP000021816">
    <property type="component" value="Unassembled WGS sequence"/>
</dbReference>
<evidence type="ECO:0000313" key="3">
    <source>
        <dbReference type="Proteomes" id="UP000021816"/>
    </source>
</evidence>
<proteinExistence type="predicted"/>
<protein>
    <recommendedName>
        <fullName evidence="4">Aldo/keto reductase</fullName>
    </recommendedName>
</protein>
<gene>
    <name evidence="2" type="ORF">AW10_01034</name>
</gene>
<feature type="signal peptide" evidence="1">
    <location>
        <begin position="1"/>
        <end position="33"/>
    </location>
</feature>